<name>A0AAD1AF56_9MICO</name>
<evidence type="ECO:0000313" key="2">
    <source>
        <dbReference type="Proteomes" id="UP000283946"/>
    </source>
</evidence>
<dbReference type="RefSeq" id="WP_104265479.1">
    <property type="nucleotide sequence ID" value="NZ_CP028130.1"/>
</dbReference>
<protein>
    <submittedName>
        <fullName evidence="1">Uncharacterized protein</fullName>
    </submittedName>
</protein>
<dbReference type="AlphaFoldDB" id="A0AAD1AF56"/>
<sequence>MTKNSFDKFRDVGSPLTEWTIPAEDGVHRRTIVKGAAWTIPVVAVAVATPAAAASKTPTLAFTKASYTGTACSTITGVQVKRTTDGTTPDPGKTVTVTLKDGYTFADGSTTYTGTTDANGLVTLPDIKVPSTGGKSNFAAKSDALTTNAPVSADPSKETGLYLYNFTDGSTTGPVANSGTAIKTISSASGGGYVFQNSDGSIHSSDGTVVPGTETGVDTGDGLVTLQVSGGETTVYYKKADGVYSYNFTTKKTSGPITDTTTNTSSKTATKLISNAGGSAFVYQSSDGSIRNSGGDLVPGTSTGVSTDQRLTSLATSDGTTSLYYKKSDGVYIYNFSTKTTTGPIANSKDATSLISDAGSGAFVFQTSDGSIYNSTGVLVKGTDTGVDTGAGLVTLATDAGKTYVYYKKADGVYRYNFSDGTTTGPIESATADSKSATTLVSDGATGAFVYQSSDGTIRNSGAGIVKGTEKDVIVDSKLVSLYKSGSTTYASYKKSPACK</sequence>
<dbReference type="KEGG" id="ria:C7V51_10730"/>
<gene>
    <name evidence="1" type="ORF">C7V51_10730</name>
</gene>
<reference evidence="1 2" key="1">
    <citation type="submission" date="2018-03" db="EMBL/GenBank/DDBJ databases">
        <title>Bacteriophage NCPPB3778 and a type I-E CRISPR drive the evolution of the US Biological Select Agent, Rathayibacter toxicus.</title>
        <authorList>
            <person name="Davis E.W.II."/>
            <person name="Tabima J.F."/>
            <person name="Weisberg A.J."/>
            <person name="Dantas Lopes L."/>
            <person name="Wiseman M.S."/>
            <person name="Wiseman M.S."/>
            <person name="Pupko T."/>
            <person name="Belcher M.S."/>
            <person name="Sechler A.J."/>
            <person name="Tancos M.A."/>
            <person name="Schroeder B.K."/>
            <person name="Murray T.D."/>
            <person name="Luster D.G."/>
            <person name="Schneider W.L."/>
            <person name="Rogers E."/>
            <person name="Andreote F.D."/>
            <person name="Grunwald N.J."/>
            <person name="Putnam M.L."/>
            <person name="Chang J.H."/>
        </authorList>
    </citation>
    <scope>NUCLEOTIDE SEQUENCE [LARGE SCALE GENOMIC DNA]</scope>
    <source>
        <strain evidence="1 2">NCCPB 2253</strain>
    </source>
</reference>
<dbReference type="Proteomes" id="UP000283946">
    <property type="component" value="Chromosome"/>
</dbReference>
<evidence type="ECO:0000313" key="1">
    <source>
        <dbReference type="EMBL" id="AZZ56302.1"/>
    </source>
</evidence>
<organism evidence="1 2">
    <name type="scientific">Rathayibacter iranicus</name>
    <dbReference type="NCBI Taxonomy" id="59737"/>
    <lineage>
        <taxon>Bacteria</taxon>
        <taxon>Bacillati</taxon>
        <taxon>Actinomycetota</taxon>
        <taxon>Actinomycetes</taxon>
        <taxon>Micrococcales</taxon>
        <taxon>Microbacteriaceae</taxon>
        <taxon>Rathayibacter</taxon>
    </lineage>
</organism>
<accession>A0AAD1AF56</accession>
<dbReference type="EMBL" id="CP028130">
    <property type="protein sequence ID" value="AZZ56302.1"/>
    <property type="molecule type" value="Genomic_DNA"/>
</dbReference>
<dbReference type="PROSITE" id="PS51318">
    <property type="entry name" value="TAT"/>
    <property type="match status" value="1"/>
</dbReference>
<dbReference type="InterPro" id="IPR006311">
    <property type="entry name" value="TAT_signal"/>
</dbReference>
<proteinExistence type="predicted"/>
<dbReference type="SUPFAM" id="SSF89372">
    <property type="entry name" value="Fucose-specific lectin"/>
    <property type="match status" value="1"/>
</dbReference>